<evidence type="ECO:0000256" key="4">
    <source>
        <dbReference type="HAMAP-Rule" id="MF_01914"/>
    </source>
</evidence>
<evidence type="ECO:0000313" key="8">
    <source>
        <dbReference type="Proteomes" id="UP001149607"/>
    </source>
</evidence>
<keyword evidence="1 4" id="KW-0813">Transport</keyword>
<evidence type="ECO:0000313" key="6">
    <source>
        <dbReference type="EMBL" id="MDD9327945.1"/>
    </source>
</evidence>
<dbReference type="HAMAP" id="MF_01914">
    <property type="entry name" value="LPS_assembly_LptA"/>
    <property type="match status" value="1"/>
</dbReference>
<dbReference type="Pfam" id="PF03968">
    <property type="entry name" value="LptD_N"/>
    <property type="match status" value="1"/>
</dbReference>
<dbReference type="GO" id="GO:0017089">
    <property type="term" value="F:glycolipid transfer activity"/>
    <property type="evidence" value="ECO:0007669"/>
    <property type="project" value="TreeGrafter"/>
</dbReference>
<dbReference type="Proteomes" id="UP001149607">
    <property type="component" value="Chromosome"/>
</dbReference>
<dbReference type="InterPro" id="IPR014340">
    <property type="entry name" value="LptA"/>
</dbReference>
<dbReference type="EMBL" id="CP146598">
    <property type="protein sequence ID" value="WWY02434.1"/>
    <property type="molecule type" value="Genomic_DNA"/>
</dbReference>
<comment type="subunit">
    <text evidence="4">Component of the lipopolysaccharide transport and assembly complex.</text>
</comment>
<keyword evidence="3 4" id="KW-0574">Periplasm</keyword>
<evidence type="ECO:0000313" key="7">
    <source>
        <dbReference type="EMBL" id="WWY02434.1"/>
    </source>
</evidence>
<dbReference type="RefSeq" id="WP_274585084.1">
    <property type="nucleotide sequence ID" value="NZ_CP145811.1"/>
</dbReference>
<evidence type="ECO:0000256" key="1">
    <source>
        <dbReference type="ARBA" id="ARBA00022448"/>
    </source>
</evidence>
<dbReference type="Gene3D" id="2.60.450.10">
    <property type="entry name" value="Lipopolysaccharide (LPS) transport protein A like domain"/>
    <property type="match status" value="1"/>
</dbReference>
<comment type="similarity">
    <text evidence="4">Belongs to the LptA family.</text>
</comment>
<feature type="domain" description="Organic solvent tolerance-like N-terminal" evidence="5">
    <location>
        <begin position="33"/>
        <end position="142"/>
    </location>
</feature>
<reference evidence="7" key="2">
    <citation type="submission" date="2024-02" db="EMBL/GenBank/DDBJ databases">
        <title>Neisseria leonii sp. nov.</title>
        <authorList>
            <person name="Boutroux M."/>
            <person name="Favre-Rochex S."/>
            <person name="Gorgette O."/>
            <person name="Touak G."/>
            <person name="Muhle E."/>
            <person name="Chesneau O."/>
            <person name="Clermont D."/>
            <person name="Rahi P."/>
        </authorList>
    </citation>
    <scope>NUCLEOTIDE SEQUENCE</scope>
    <source>
        <strain evidence="7">51.81</strain>
    </source>
</reference>
<reference evidence="6" key="1">
    <citation type="submission" date="2022-10" db="EMBL/GenBank/DDBJ databases">
        <authorList>
            <person name="Boutroux M."/>
        </authorList>
    </citation>
    <scope>NUCLEOTIDE SEQUENCE</scope>
    <source>
        <strain evidence="6">51.81</strain>
    </source>
</reference>
<evidence type="ECO:0000259" key="5">
    <source>
        <dbReference type="Pfam" id="PF03968"/>
    </source>
</evidence>
<dbReference type="InterPro" id="IPR052037">
    <property type="entry name" value="LPS_export_LptA"/>
</dbReference>
<comment type="subcellular location">
    <subcellularLocation>
        <location evidence="4">Periplasm</location>
    </subcellularLocation>
</comment>
<evidence type="ECO:0000256" key="3">
    <source>
        <dbReference type="ARBA" id="ARBA00022764"/>
    </source>
</evidence>
<dbReference type="InterPro" id="IPR005653">
    <property type="entry name" value="OstA-like_N"/>
</dbReference>
<evidence type="ECO:0000256" key="2">
    <source>
        <dbReference type="ARBA" id="ARBA00022729"/>
    </source>
</evidence>
<protein>
    <recommendedName>
        <fullName evidence="4">Lipopolysaccharide export system protein LptA</fullName>
    </recommendedName>
</protein>
<comment type="function">
    <text evidence="4">Involved in the assembly of lipopolysaccharide (LPS). Required for the translocation of LPS from the inner membrane to the outer membrane.</text>
</comment>
<feature type="chain" id="PRO_5042638832" description="Lipopolysaccharide export system protein LptA" evidence="4">
    <location>
        <begin position="24"/>
        <end position="169"/>
    </location>
</feature>
<dbReference type="GO" id="GO:0043165">
    <property type="term" value="P:Gram-negative-bacterium-type cell outer membrane assembly"/>
    <property type="evidence" value="ECO:0007669"/>
    <property type="project" value="UniProtKB-UniRule"/>
</dbReference>
<keyword evidence="2 4" id="KW-0732">Signal</keyword>
<dbReference type="GO" id="GO:0001530">
    <property type="term" value="F:lipopolysaccharide binding"/>
    <property type="evidence" value="ECO:0007669"/>
    <property type="project" value="InterPro"/>
</dbReference>
<dbReference type="EMBL" id="JAPQFL010000003">
    <property type="protein sequence ID" value="MDD9327945.1"/>
    <property type="molecule type" value="Genomic_DNA"/>
</dbReference>
<dbReference type="NCBIfam" id="TIGR03002">
    <property type="entry name" value="outer_YhbN_LptA"/>
    <property type="match status" value="1"/>
</dbReference>
<dbReference type="PANTHER" id="PTHR36504">
    <property type="entry name" value="LIPOPOLYSACCHARIDE EXPORT SYSTEM PROTEIN LPTA"/>
    <property type="match status" value="1"/>
</dbReference>
<organism evidence="6">
    <name type="scientific">Neisseria leonii</name>
    <dbReference type="NCBI Taxonomy" id="2995413"/>
    <lineage>
        <taxon>Bacteria</taxon>
        <taxon>Pseudomonadati</taxon>
        <taxon>Pseudomonadota</taxon>
        <taxon>Betaproteobacteria</taxon>
        <taxon>Neisseriales</taxon>
        <taxon>Neisseriaceae</taxon>
        <taxon>Neisseria</taxon>
    </lineage>
</organism>
<accession>A0A9X4E3A4</accession>
<sequence length="169" mass="18347" precursor="true">MYRKTLPEILLAALLLAAPAVWALESDRSRPIEIEADQGQLDQRNQSTTFSGNVIIRQGTLNIRAASVNVVTANSEQVMKALGSPVQFSQMLDNNKGTVNGRANRIDYTSADGMVVLSGNARVTRGGDSAEGDRITYNTRTEVYTVNSNPAAAEKSGRRVNVVIQPQKR</sequence>
<feature type="signal peptide" evidence="4">
    <location>
        <begin position="1"/>
        <end position="23"/>
    </location>
</feature>
<name>A0A9X4E3A4_9NEIS</name>
<dbReference type="GO" id="GO:0009279">
    <property type="term" value="C:cell outer membrane"/>
    <property type="evidence" value="ECO:0007669"/>
    <property type="project" value="TreeGrafter"/>
</dbReference>
<keyword evidence="8" id="KW-1185">Reference proteome</keyword>
<dbReference type="AlphaFoldDB" id="A0A9X4E3A4"/>
<dbReference type="PANTHER" id="PTHR36504:SF1">
    <property type="entry name" value="LIPOPOLYSACCHARIDE EXPORT SYSTEM PROTEIN LPTA"/>
    <property type="match status" value="1"/>
</dbReference>
<dbReference type="GO" id="GO:0030288">
    <property type="term" value="C:outer membrane-bounded periplasmic space"/>
    <property type="evidence" value="ECO:0007669"/>
    <property type="project" value="TreeGrafter"/>
</dbReference>
<gene>
    <name evidence="4 6" type="primary">lptA</name>
    <name evidence="6" type="ORF">ORY91_001361</name>
    <name evidence="7" type="ORF">V9W64_06825</name>
</gene>
<dbReference type="GO" id="GO:0015920">
    <property type="term" value="P:lipopolysaccharide transport"/>
    <property type="evidence" value="ECO:0007669"/>
    <property type="project" value="UniProtKB-UniRule"/>
</dbReference>
<proteinExistence type="inferred from homology"/>